<feature type="compositionally biased region" description="Basic and acidic residues" evidence="1">
    <location>
        <begin position="22"/>
        <end position="33"/>
    </location>
</feature>
<dbReference type="EMBL" id="KQ484604">
    <property type="protein sequence ID" value="KYP34410.1"/>
    <property type="molecule type" value="Genomic_DNA"/>
</dbReference>
<gene>
    <name evidence="2" type="ORF">KK1_044637</name>
</gene>
<reference evidence="2" key="1">
    <citation type="journal article" date="2012" name="Nat. Biotechnol.">
        <title>Draft genome sequence of pigeonpea (Cajanus cajan), an orphan legume crop of resource-poor farmers.</title>
        <authorList>
            <person name="Varshney R.K."/>
            <person name="Chen W."/>
            <person name="Li Y."/>
            <person name="Bharti A.K."/>
            <person name="Saxena R.K."/>
            <person name="Schlueter J.A."/>
            <person name="Donoghue M.T."/>
            <person name="Azam S."/>
            <person name="Fan G."/>
            <person name="Whaley A.M."/>
            <person name="Farmer A.D."/>
            <person name="Sheridan J."/>
            <person name="Iwata A."/>
            <person name="Tuteja R."/>
            <person name="Penmetsa R.V."/>
            <person name="Wu W."/>
            <person name="Upadhyaya H.D."/>
            <person name="Yang S.P."/>
            <person name="Shah T."/>
            <person name="Saxena K.B."/>
            <person name="Michael T."/>
            <person name="McCombie W.R."/>
            <person name="Yang B."/>
            <person name="Zhang G."/>
            <person name="Yang H."/>
            <person name="Wang J."/>
            <person name="Spillane C."/>
            <person name="Cook D.R."/>
            <person name="May G.D."/>
            <person name="Xu X."/>
            <person name="Jackson S.A."/>
        </authorList>
    </citation>
    <scope>NUCLEOTIDE SEQUENCE [LARGE SCALE GENOMIC DNA]</scope>
</reference>
<evidence type="ECO:0000256" key="1">
    <source>
        <dbReference type="SAM" id="MobiDB-lite"/>
    </source>
</evidence>
<feature type="compositionally biased region" description="Basic and acidic residues" evidence="1">
    <location>
        <begin position="1"/>
        <end position="10"/>
    </location>
</feature>
<accession>A0A151QVS2</accession>
<feature type="region of interest" description="Disordered" evidence="1">
    <location>
        <begin position="1"/>
        <end position="58"/>
    </location>
</feature>
<evidence type="ECO:0000313" key="2">
    <source>
        <dbReference type="EMBL" id="KYP34410.1"/>
    </source>
</evidence>
<feature type="compositionally biased region" description="Polar residues" evidence="1">
    <location>
        <begin position="48"/>
        <end position="58"/>
    </location>
</feature>
<organism evidence="2 3">
    <name type="scientific">Cajanus cajan</name>
    <name type="common">Pigeon pea</name>
    <name type="synonym">Cajanus indicus</name>
    <dbReference type="NCBI Taxonomy" id="3821"/>
    <lineage>
        <taxon>Eukaryota</taxon>
        <taxon>Viridiplantae</taxon>
        <taxon>Streptophyta</taxon>
        <taxon>Embryophyta</taxon>
        <taxon>Tracheophyta</taxon>
        <taxon>Spermatophyta</taxon>
        <taxon>Magnoliopsida</taxon>
        <taxon>eudicotyledons</taxon>
        <taxon>Gunneridae</taxon>
        <taxon>Pentapetalae</taxon>
        <taxon>rosids</taxon>
        <taxon>fabids</taxon>
        <taxon>Fabales</taxon>
        <taxon>Fabaceae</taxon>
        <taxon>Papilionoideae</taxon>
        <taxon>50 kb inversion clade</taxon>
        <taxon>NPAAA clade</taxon>
        <taxon>indigoferoid/millettioid clade</taxon>
        <taxon>Phaseoleae</taxon>
        <taxon>Cajanus</taxon>
    </lineage>
</organism>
<keyword evidence="3" id="KW-1185">Reference proteome</keyword>
<proteinExistence type="predicted"/>
<dbReference type="Gramene" id="C.cajan_44218.t">
    <property type="protein sequence ID" value="C.cajan_44218.t.cds1"/>
    <property type="gene ID" value="C.cajan_44218"/>
</dbReference>
<protein>
    <submittedName>
        <fullName evidence="2">Uncharacterized protein</fullName>
    </submittedName>
</protein>
<dbReference type="AlphaFoldDB" id="A0A151QVS2"/>
<evidence type="ECO:0000313" key="3">
    <source>
        <dbReference type="Proteomes" id="UP000075243"/>
    </source>
</evidence>
<name>A0A151QVS2_CAJCA</name>
<sequence>MSNNGFHEEQTYPTQADVADGTNEKENDRDHFSDFIQNSRKKLRMRTLSRNNSYFRRG</sequence>
<dbReference type="Proteomes" id="UP000075243">
    <property type="component" value="Unassembled WGS sequence"/>
</dbReference>